<protein>
    <submittedName>
        <fullName evidence="2">Uncharacterized protein</fullName>
    </submittedName>
</protein>
<evidence type="ECO:0000313" key="3">
    <source>
        <dbReference type="Proteomes" id="UP001295684"/>
    </source>
</evidence>
<accession>A0AAD1XHP9</accession>
<name>A0AAD1XHP9_EUPCR</name>
<sequence length="361" mass="41309">MSIRRKQLERRREGMANSMSQASISHFKDNNRMLCSPDRSKNAHRNFLNSAVRVSSNHRVDQSCSNFSDSKKVLNVSQPVSPISRGAVSPGTRNRLNKSVRVKSSASVISSTSSKDFVNIRARPIIIYDTKPKFDPNKLEYMVKPTFFKKTRTTTMKGKLNDSWLDIETKKRSHAPDPGHYTVKEKTVNKMKFLKGKRVTQIQEYVKLNKWKLAPGAHFKSKPQKSSSLANKKGIMHSKVKRMGYIDEAIARGQQSPSYIYKKDSKQTKKRQIYGDFSKGVQRKSQFKTKKSKSGPGDYKHVEAFYKTQEKTRYCVFSKGQKSTKTASKRYEVPGVGSYQKVESGFNRLSPKPLSLRRKRC</sequence>
<dbReference type="EMBL" id="CAMPGE010014152">
    <property type="protein sequence ID" value="CAI2372842.1"/>
    <property type="molecule type" value="Genomic_DNA"/>
</dbReference>
<proteinExistence type="predicted"/>
<evidence type="ECO:0000256" key="1">
    <source>
        <dbReference type="SAM" id="MobiDB-lite"/>
    </source>
</evidence>
<comment type="caution">
    <text evidence="2">The sequence shown here is derived from an EMBL/GenBank/DDBJ whole genome shotgun (WGS) entry which is preliminary data.</text>
</comment>
<organism evidence="2 3">
    <name type="scientific">Euplotes crassus</name>
    <dbReference type="NCBI Taxonomy" id="5936"/>
    <lineage>
        <taxon>Eukaryota</taxon>
        <taxon>Sar</taxon>
        <taxon>Alveolata</taxon>
        <taxon>Ciliophora</taxon>
        <taxon>Intramacronucleata</taxon>
        <taxon>Spirotrichea</taxon>
        <taxon>Hypotrichia</taxon>
        <taxon>Euplotida</taxon>
        <taxon>Euplotidae</taxon>
        <taxon>Moneuplotes</taxon>
    </lineage>
</organism>
<evidence type="ECO:0000313" key="2">
    <source>
        <dbReference type="EMBL" id="CAI2372842.1"/>
    </source>
</evidence>
<keyword evidence="3" id="KW-1185">Reference proteome</keyword>
<dbReference type="Proteomes" id="UP001295684">
    <property type="component" value="Unassembled WGS sequence"/>
</dbReference>
<dbReference type="AlphaFoldDB" id="A0AAD1XHP9"/>
<gene>
    <name evidence="2" type="ORF">ECRASSUSDP1_LOCUS14176</name>
</gene>
<reference evidence="2" key="1">
    <citation type="submission" date="2023-07" db="EMBL/GenBank/DDBJ databases">
        <authorList>
            <consortium name="AG Swart"/>
            <person name="Singh M."/>
            <person name="Singh A."/>
            <person name="Seah K."/>
            <person name="Emmerich C."/>
        </authorList>
    </citation>
    <scope>NUCLEOTIDE SEQUENCE</scope>
    <source>
        <strain evidence="2">DP1</strain>
    </source>
</reference>
<feature type="region of interest" description="Disordered" evidence="1">
    <location>
        <begin position="1"/>
        <end position="24"/>
    </location>
</feature>